<reference evidence="3" key="2">
    <citation type="submission" date="2015-01" db="EMBL/GenBank/DDBJ databases">
        <title>Evolutionary Origins and Diversification of the Mycorrhizal Mutualists.</title>
        <authorList>
            <consortium name="DOE Joint Genome Institute"/>
            <consortium name="Mycorrhizal Genomics Consortium"/>
            <person name="Kohler A."/>
            <person name="Kuo A."/>
            <person name="Nagy L.G."/>
            <person name="Floudas D."/>
            <person name="Copeland A."/>
            <person name="Barry K.W."/>
            <person name="Cichocki N."/>
            <person name="Veneault-Fourrey C."/>
            <person name="LaButti K."/>
            <person name="Lindquist E.A."/>
            <person name="Lipzen A."/>
            <person name="Lundell T."/>
            <person name="Morin E."/>
            <person name="Murat C."/>
            <person name="Riley R."/>
            <person name="Ohm R."/>
            <person name="Sun H."/>
            <person name="Tunlid A."/>
            <person name="Henrissat B."/>
            <person name="Grigoriev I.V."/>
            <person name="Hibbett D.S."/>
            <person name="Martin F."/>
        </authorList>
    </citation>
    <scope>NUCLEOTIDE SEQUENCE [LARGE SCALE GENOMIC DNA]</scope>
    <source>
        <strain evidence="3">MUT 4182</strain>
    </source>
</reference>
<dbReference type="SUPFAM" id="SSF81383">
    <property type="entry name" value="F-box domain"/>
    <property type="match status" value="1"/>
</dbReference>
<organism evidence="2 3">
    <name type="scientific">Tulasnella calospora MUT 4182</name>
    <dbReference type="NCBI Taxonomy" id="1051891"/>
    <lineage>
        <taxon>Eukaryota</taxon>
        <taxon>Fungi</taxon>
        <taxon>Dikarya</taxon>
        <taxon>Basidiomycota</taxon>
        <taxon>Agaricomycotina</taxon>
        <taxon>Agaricomycetes</taxon>
        <taxon>Cantharellales</taxon>
        <taxon>Tulasnellaceae</taxon>
        <taxon>Tulasnella</taxon>
    </lineage>
</organism>
<sequence length="375" mass="42584">MANKPGPEYEPDSGESKSVRETDPLLIPEILIRILEFASPGGNAAAACVCRRWSDPALEVLWQDLADLGPFLKIFALLKNIESRMSPAETLERIKSYGARVRTLRFKAPKSSIHESGTAEVYQALCAGKLDQYLPTVSVPSSGLFPNLRTLEWRSEEPRMDGEDTLEAVSYFLCPSLKHLHVSGIAGQLGQRDHGFIWGPSVNCAPFFRTLNAMDGFKLESLELRMRDFAEELTQDHEVGLFLRRHQDTLLHFYAWTTEFVRHFQNELCGLSRLRSLEVSVDNELQASAFVEGLAAGAPEMESLHLTVYPYEESHPWQGLWSALKRLGKLTKLHPEVPEIKEMEEGDVMSMREAWPDLSYLYILQKYGGWRDRDR</sequence>
<dbReference type="Proteomes" id="UP000054248">
    <property type="component" value="Unassembled WGS sequence"/>
</dbReference>
<name>A0A0C3LBU2_9AGAM</name>
<reference evidence="2 3" key="1">
    <citation type="submission" date="2014-04" db="EMBL/GenBank/DDBJ databases">
        <authorList>
            <consortium name="DOE Joint Genome Institute"/>
            <person name="Kuo A."/>
            <person name="Girlanda M."/>
            <person name="Perotto S."/>
            <person name="Kohler A."/>
            <person name="Nagy L.G."/>
            <person name="Floudas D."/>
            <person name="Copeland A."/>
            <person name="Barry K.W."/>
            <person name="Cichocki N."/>
            <person name="Veneault-Fourrey C."/>
            <person name="LaButti K."/>
            <person name="Lindquist E.A."/>
            <person name="Lipzen A."/>
            <person name="Lundell T."/>
            <person name="Morin E."/>
            <person name="Murat C."/>
            <person name="Sun H."/>
            <person name="Tunlid A."/>
            <person name="Henrissat B."/>
            <person name="Grigoriev I.V."/>
            <person name="Hibbett D.S."/>
            <person name="Martin F."/>
            <person name="Nordberg H.P."/>
            <person name="Cantor M.N."/>
            <person name="Hua S.X."/>
        </authorList>
    </citation>
    <scope>NUCLEOTIDE SEQUENCE [LARGE SCALE GENOMIC DNA]</scope>
    <source>
        <strain evidence="2 3">MUT 4182</strain>
    </source>
</reference>
<gene>
    <name evidence="2" type="ORF">M407DRAFT_19730</name>
</gene>
<evidence type="ECO:0000259" key="1">
    <source>
        <dbReference type="Pfam" id="PF12937"/>
    </source>
</evidence>
<proteinExistence type="predicted"/>
<protein>
    <recommendedName>
        <fullName evidence="1">F-box domain-containing protein</fullName>
    </recommendedName>
</protein>
<dbReference type="AlphaFoldDB" id="A0A0C3LBU2"/>
<dbReference type="HOGENOM" id="CLU_738087_0_0_1"/>
<evidence type="ECO:0000313" key="2">
    <source>
        <dbReference type="EMBL" id="KIO31353.1"/>
    </source>
</evidence>
<dbReference type="OrthoDB" id="3069268at2759"/>
<dbReference type="Pfam" id="PF12937">
    <property type="entry name" value="F-box-like"/>
    <property type="match status" value="1"/>
</dbReference>
<evidence type="ECO:0000313" key="3">
    <source>
        <dbReference type="Proteomes" id="UP000054248"/>
    </source>
</evidence>
<feature type="domain" description="F-box" evidence="1">
    <location>
        <begin position="28"/>
        <end position="65"/>
    </location>
</feature>
<accession>A0A0C3LBU2</accession>
<dbReference type="EMBL" id="KN822964">
    <property type="protein sequence ID" value="KIO31353.1"/>
    <property type="molecule type" value="Genomic_DNA"/>
</dbReference>
<dbReference type="InterPro" id="IPR036047">
    <property type="entry name" value="F-box-like_dom_sf"/>
</dbReference>
<dbReference type="InterPro" id="IPR001810">
    <property type="entry name" value="F-box_dom"/>
</dbReference>
<keyword evidence="3" id="KW-1185">Reference proteome</keyword>
<dbReference type="STRING" id="1051891.A0A0C3LBU2"/>